<keyword evidence="1" id="KW-0472">Membrane</keyword>
<keyword evidence="3" id="KW-1185">Reference proteome</keyword>
<feature type="transmembrane region" description="Helical" evidence="1">
    <location>
        <begin position="203"/>
        <end position="221"/>
    </location>
</feature>
<feature type="transmembrane region" description="Helical" evidence="1">
    <location>
        <begin position="12"/>
        <end position="31"/>
    </location>
</feature>
<comment type="caution">
    <text evidence="2">The sequence shown here is derived from an EMBL/GenBank/DDBJ whole genome shotgun (WGS) entry which is preliminary data.</text>
</comment>
<feature type="transmembrane region" description="Helical" evidence="1">
    <location>
        <begin position="228"/>
        <end position="248"/>
    </location>
</feature>
<proteinExistence type="predicted"/>
<dbReference type="PANTHER" id="PTHR37992">
    <property type="entry name" value="EXPRESSED PROTEIN"/>
    <property type="match status" value="1"/>
</dbReference>
<name>A0A9P8NZ37_9ASCO</name>
<dbReference type="Proteomes" id="UP000769157">
    <property type="component" value="Unassembled WGS sequence"/>
</dbReference>
<evidence type="ECO:0000313" key="3">
    <source>
        <dbReference type="Proteomes" id="UP000769157"/>
    </source>
</evidence>
<keyword evidence="1" id="KW-0812">Transmembrane</keyword>
<dbReference type="RefSeq" id="XP_046058990.1">
    <property type="nucleotide sequence ID" value="XM_046207314.1"/>
</dbReference>
<gene>
    <name evidence="2" type="ORF">OGAPHI_006065</name>
</gene>
<dbReference type="Pfam" id="PF08611">
    <property type="entry name" value="DUF1774"/>
    <property type="match status" value="1"/>
</dbReference>
<evidence type="ECO:0000256" key="1">
    <source>
        <dbReference type="SAM" id="Phobius"/>
    </source>
</evidence>
<feature type="transmembrane region" description="Helical" evidence="1">
    <location>
        <begin position="51"/>
        <end position="69"/>
    </location>
</feature>
<reference evidence="2" key="1">
    <citation type="journal article" date="2021" name="Open Biol.">
        <title>Shared evolutionary footprints suggest mitochondrial oxidative damage underlies multiple complex I losses in fungi.</title>
        <authorList>
            <person name="Schikora-Tamarit M.A."/>
            <person name="Marcet-Houben M."/>
            <person name="Nosek J."/>
            <person name="Gabaldon T."/>
        </authorList>
    </citation>
    <scope>NUCLEOTIDE SEQUENCE</scope>
    <source>
        <strain evidence="2">CBS6075</strain>
    </source>
</reference>
<dbReference type="EMBL" id="JAEUBE010000414">
    <property type="protein sequence ID" value="KAH3661886.1"/>
    <property type="molecule type" value="Genomic_DNA"/>
</dbReference>
<protein>
    <submittedName>
        <fullName evidence="2">Uncharacterized protein</fullName>
    </submittedName>
</protein>
<feature type="transmembrane region" description="Helical" evidence="1">
    <location>
        <begin position="174"/>
        <end position="197"/>
    </location>
</feature>
<dbReference type="PANTHER" id="PTHR37992:SF1">
    <property type="entry name" value="DUF1774-DOMAIN-CONTAINING PROTEIN"/>
    <property type="match status" value="1"/>
</dbReference>
<feature type="transmembrane region" description="Helical" evidence="1">
    <location>
        <begin position="140"/>
        <end position="162"/>
    </location>
</feature>
<keyword evidence="1" id="KW-1133">Transmembrane helix</keyword>
<reference evidence="2" key="2">
    <citation type="submission" date="2021-01" db="EMBL/GenBank/DDBJ databases">
        <authorList>
            <person name="Schikora-Tamarit M.A."/>
        </authorList>
    </citation>
    <scope>NUCLEOTIDE SEQUENCE</scope>
    <source>
        <strain evidence="2">CBS6075</strain>
    </source>
</reference>
<sequence length="264" mass="30068">MTAESRVYTHKLLILASFVLSLYGTLFLFLFSHYGSHYRTPFTGFFLITDIYWLITILLQVFFIIKVFFDKTVSTENKAAVSEIIGPHFAINNALQFLWCYFFNKEKFALAELVLIINLLNLLALYFTHRTVSIKNVGDWLTIHFPVTALPLSWTMYAIFWNGACLVHSHNKSLIARILANVFIWEFLLVPLAILVLYHDWSIGLSTSLLMLGLGFGQLFTKVVAFQWVFAFIIAAVDFIISVVIMFGSGLNTVNGEEQAPLLS</sequence>
<dbReference type="InterPro" id="IPR013920">
    <property type="entry name" value="DUF1774_fun"/>
</dbReference>
<evidence type="ECO:0000313" key="2">
    <source>
        <dbReference type="EMBL" id="KAH3661886.1"/>
    </source>
</evidence>
<dbReference type="GeneID" id="70238029"/>
<dbReference type="OrthoDB" id="3342455at2759"/>
<organism evidence="2 3">
    <name type="scientific">Ogataea philodendri</name>
    <dbReference type="NCBI Taxonomy" id="1378263"/>
    <lineage>
        <taxon>Eukaryota</taxon>
        <taxon>Fungi</taxon>
        <taxon>Dikarya</taxon>
        <taxon>Ascomycota</taxon>
        <taxon>Saccharomycotina</taxon>
        <taxon>Pichiomycetes</taxon>
        <taxon>Pichiales</taxon>
        <taxon>Pichiaceae</taxon>
        <taxon>Ogataea</taxon>
    </lineage>
</organism>
<dbReference type="AlphaFoldDB" id="A0A9P8NZ37"/>
<feature type="transmembrane region" description="Helical" evidence="1">
    <location>
        <begin position="108"/>
        <end position="128"/>
    </location>
</feature>
<accession>A0A9P8NZ37</accession>